<evidence type="ECO:0000256" key="4">
    <source>
        <dbReference type="ARBA" id="ARBA00022833"/>
    </source>
</evidence>
<dbReference type="OrthoDB" id="47990at2759"/>
<evidence type="ECO:0000256" key="3">
    <source>
        <dbReference type="ARBA" id="ARBA00022771"/>
    </source>
</evidence>
<dbReference type="Gene3D" id="1.20.272.10">
    <property type="match status" value="1"/>
</dbReference>
<dbReference type="GO" id="GO:0006281">
    <property type="term" value="P:DNA repair"/>
    <property type="evidence" value="ECO:0007669"/>
    <property type="project" value="UniProtKB-KW"/>
</dbReference>
<reference evidence="9" key="1">
    <citation type="journal article" date="2023" name="Commun. Biol.">
        <title>Genome analysis of Parmales, the sister group of diatoms, reveals the evolutionary specialization of diatoms from phago-mixotrophs to photoautotrophs.</title>
        <authorList>
            <person name="Ban H."/>
            <person name="Sato S."/>
            <person name="Yoshikawa S."/>
            <person name="Yamada K."/>
            <person name="Nakamura Y."/>
            <person name="Ichinomiya M."/>
            <person name="Sato N."/>
            <person name="Blanc-Mathieu R."/>
            <person name="Endo H."/>
            <person name="Kuwata A."/>
            <person name="Ogata H."/>
        </authorList>
    </citation>
    <scope>NUCLEOTIDE SEQUENCE [LARGE SCALE GENOMIC DNA]</scope>
    <source>
        <strain evidence="9">NIES 3700</strain>
    </source>
</reference>
<dbReference type="EMBL" id="BRXW01000610">
    <property type="protein sequence ID" value="GMH69821.1"/>
    <property type="molecule type" value="Genomic_DNA"/>
</dbReference>
<keyword evidence="3" id="KW-0863">Zinc-finger</keyword>
<dbReference type="SMART" id="SM00734">
    <property type="entry name" value="ZnF_Rad18"/>
    <property type="match status" value="1"/>
</dbReference>
<evidence type="ECO:0000313" key="9">
    <source>
        <dbReference type="Proteomes" id="UP001165122"/>
    </source>
</evidence>
<evidence type="ECO:0000256" key="6">
    <source>
        <dbReference type="SAM" id="MobiDB-lite"/>
    </source>
</evidence>
<keyword evidence="9" id="KW-1185">Reference proteome</keyword>
<sequence length="515" mass="58400">MSDAFSLLMNPRKKRKPSSSISPMSNERIQCPNCGKSMGKEFVNVHLDSCIAIQKDVETIQGDDNVVRDRVCGSCTFENKEGSRICEICDTPLPQIKSIISPPYEPELKPLPSIPSTPLPSHIPSPPPPETTTSSAFTTIMSTRQTPFPRILQLTQTGPTSYDVVWIKRKVGLDDSVLCFTNLKLGPNNSIDLNLTTSTPTLQPPPVNTYTQNQLSKFSVSVLKSILQKSIRRRNTPSALAACNEILSKDLSQFLRRMPIIILEDVGFIDWRFRVFTYLMLLDSKNVDIYRYIPKNNILNMVASITESKVKLSIGFKVEKEWNQGLDEIDDESLVCLEIRRRYGGMKGDMNMIKEAGNIYVDGVGEEVKEVVERVCGEKVNPYYYHNNYNNRNWSLISSLVYPSPDFTFTKLTTSIIQSTGIDFHCSNIINDVIEVRAKNVMEGVYAVLGIKDKEEVQEEVRRSMWENCGRVNEREVVGGGWVGEGDEKRKVVWGILKPFFEGWRKDYCRERCCT</sequence>
<dbReference type="Gene3D" id="4.10.1060.10">
    <property type="entry name" value="Zinc finger, RanBP2-type"/>
    <property type="match status" value="1"/>
</dbReference>
<dbReference type="Proteomes" id="UP001165122">
    <property type="component" value="Unassembled WGS sequence"/>
</dbReference>
<evidence type="ECO:0000256" key="1">
    <source>
        <dbReference type="ARBA" id="ARBA00022723"/>
    </source>
</evidence>
<dbReference type="AlphaFoldDB" id="A0A9W7AFR2"/>
<dbReference type="Gene3D" id="3.30.160.60">
    <property type="entry name" value="Classic Zinc Finger"/>
    <property type="match status" value="1"/>
</dbReference>
<feature type="domain" description="UBZ4-type" evidence="7">
    <location>
        <begin position="28"/>
        <end position="51"/>
    </location>
</feature>
<feature type="compositionally biased region" description="Low complexity" evidence="6">
    <location>
        <begin position="18"/>
        <end position="27"/>
    </location>
</feature>
<proteinExistence type="predicted"/>
<dbReference type="GO" id="GO:0003677">
    <property type="term" value="F:DNA binding"/>
    <property type="evidence" value="ECO:0007669"/>
    <property type="project" value="InterPro"/>
</dbReference>
<evidence type="ECO:0000313" key="8">
    <source>
        <dbReference type="EMBL" id="GMH69821.1"/>
    </source>
</evidence>
<keyword evidence="2" id="KW-0227">DNA damage</keyword>
<evidence type="ECO:0000256" key="5">
    <source>
        <dbReference type="ARBA" id="ARBA00023204"/>
    </source>
</evidence>
<accession>A0A9W7AFR2</accession>
<keyword evidence="5" id="KW-0234">DNA repair</keyword>
<dbReference type="InterPro" id="IPR006642">
    <property type="entry name" value="Rad18_UBZ4"/>
</dbReference>
<keyword evidence="1" id="KW-0479">Metal-binding</keyword>
<evidence type="ECO:0000259" key="7">
    <source>
        <dbReference type="SMART" id="SM00734"/>
    </source>
</evidence>
<dbReference type="GO" id="GO:0008270">
    <property type="term" value="F:zinc ion binding"/>
    <property type="evidence" value="ECO:0007669"/>
    <property type="project" value="UniProtKB-KW"/>
</dbReference>
<protein>
    <recommendedName>
        <fullName evidence="7">UBZ4-type domain-containing protein</fullName>
    </recommendedName>
</protein>
<gene>
    <name evidence="8" type="ORF">TrLO_g4984</name>
</gene>
<keyword evidence="4" id="KW-0862">Zinc</keyword>
<feature type="region of interest" description="Disordered" evidence="6">
    <location>
        <begin position="1"/>
        <end position="27"/>
    </location>
</feature>
<organism evidence="8 9">
    <name type="scientific">Triparma laevis f. longispina</name>
    <dbReference type="NCBI Taxonomy" id="1714387"/>
    <lineage>
        <taxon>Eukaryota</taxon>
        <taxon>Sar</taxon>
        <taxon>Stramenopiles</taxon>
        <taxon>Ochrophyta</taxon>
        <taxon>Bolidophyceae</taxon>
        <taxon>Parmales</taxon>
        <taxon>Triparmaceae</taxon>
        <taxon>Triparma</taxon>
    </lineage>
</organism>
<evidence type="ECO:0000256" key="2">
    <source>
        <dbReference type="ARBA" id="ARBA00022763"/>
    </source>
</evidence>
<name>A0A9W7AFR2_9STRA</name>
<comment type="caution">
    <text evidence="8">The sequence shown here is derived from an EMBL/GenBank/DDBJ whole genome shotgun (WGS) entry which is preliminary data.</text>
</comment>